<keyword evidence="1" id="KW-0812">Transmembrane</keyword>
<dbReference type="STRING" id="1357400.HMPREF2086_01473"/>
<dbReference type="AlphaFoldDB" id="V8C8G9"/>
<dbReference type="HOGENOM" id="CLU_488146_0_0_7"/>
<feature type="transmembrane region" description="Helical" evidence="1">
    <location>
        <begin position="415"/>
        <end position="439"/>
    </location>
</feature>
<keyword evidence="1" id="KW-0472">Membrane</keyword>
<evidence type="ECO:0000256" key="1">
    <source>
        <dbReference type="SAM" id="Phobius"/>
    </source>
</evidence>
<proteinExistence type="predicted"/>
<reference evidence="2 3" key="1">
    <citation type="journal article" date="2014" name="Genome Announc.">
        <title>Draft genome sequences of six enterohepatic helicobacter species isolated from humans and one from rhesus macaques.</title>
        <authorList>
            <person name="Shen Z."/>
            <person name="Sheh A."/>
            <person name="Young S.K."/>
            <person name="Abouelliel A."/>
            <person name="Ward D.V."/>
            <person name="Earl A.M."/>
            <person name="Fox J.G."/>
        </authorList>
    </citation>
    <scope>NUCLEOTIDE SEQUENCE [LARGE SCALE GENOMIC DNA]</scope>
    <source>
        <strain evidence="2 3">MIT 99-5501</strain>
    </source>
</reference>
<comment type="caution">
    <text evidence="2">The sequence shown here is derived from an EMBL/GenBank/DDBJ whole genome shotgun (WGS) entry which is preliminary data.</text>
</comment>
<organism evidence="2 3">
    <name type="scientific">Helicobacter macacae MIT 99-5501</name>
    <dbReference type="NCBI Taxonomy" id="1357400"/>
    <lineage>
        <taxon>Bacteria</taxon>
        <taxon>Pseudomonadati</taxon>
        <taxon>Campylobacterota</taxon>
        <taxon>Epsilonproteobacteria</taxon>
        <taxon>Campylobacterales</taxon>
        <taxon>Helicobacteraceae</taxon>
        <taxon>Helicobacter</taxon>
    </lineage>
</organism>
<evidence type="ECO:0000313" key="2">
    <source>
        <dbReference type="EMBL" id="ETD23026.1"/>
    </source>
</evidence>
<dbReference type="Proteomes" id="UP000018731">
    <property type="component" value="Unassembled WGS sequence"/>
</dbReference>
<dbReference type="EMBL" id="AZJI01000006">
    <property type="protein sequence ID" value="ETD23026.1"/>
    <property type="molecule type" value="Genomic_DNA"/>
</dbReference>
<name>V8C8G9_9HELI</name>
<dbReference type="PATRIC" id="fig|1357400.3.peg.1974"/>
<dbReference type="OrthoDB" id="5353695at2"/>
<evidence type="ECO:0000313" key="3">
    <source>
        <dbReference type="Proteomes" id="UP000018731"/>
    </source>
</evidence>
<sequence length="558" mass="62365">MSATLQYEGIIKEITDEIGTQTLARFGLNIFSLNTYDAYGASVKTSNESMRVYNQHKNNPQAFGQYFEELDIGVSNIKSELFNNGEKTYTTDTLFEIQKVQNLQKSSKKIENLNPKDRAKFDFIMANYGDEVKNMDFNSPSIQALIQSDTREGKVKSLKNHTNTDTVTIDSKGNIIKKEQLKVIQNTKDLLQDRYLENNDSLKCPIDDYKKHKENLKKMIENPKDEQQKAKAQKALEMLEANNLANRLICENPRTAAFIAQGAVAGGHIAQAGLSEAVVMALSTLANGAIYEIKDAFSGDTSVSIETRIKRLINAVIQKIKGAFVRGGGFGAIDAIVWILGQIFKSIAGKLKLIWTNLRNAAKSIYNAIYDYITGKTANFQECLKVILKGLFSAAVVVSVVGLETKLEAELSAIITPFIASFLAPALSIIIGSIAVVAMCRSIDFGLDTLFGVFAQAEISKKRYEEIEALCQKMLPQIIADRQLLEDKIKQTHYERVLRFDMSFNGYKEALQSKDNEKSFEYLNEICKLYGGKLQCKTLYDARKIVQRGSGVLKWSDE</sequence>
<keyword evidence="1" id="KW-1133">Transmembrane helix</keyword>
<gene>
    <name evidence="2" type="ORF">HMPREF2086_01473</name>
</gene>
<protein>
    <submittedName>
        <fullName evidence="2">Uncharacterized protein</fullName>
    </submittedName>
</protein>
<dbReference type="eggNOG" id="ENOG5030MCY">
    <property type="taxonomic scope" value="Bacteria"/>
</dbReference>
<dbReference type="RefSeq" id="WP_023928208.1">
    <property type="nucleotide sequence ID" value="NZ_KI669455.1"/>
</dbReference>
<keyword evidence="3" id="KW-1185">Reference proteome</keyword>
<accession>V8C8G9</accession>
<feature type="transmembrane region" description="Helical" evidence="1">
    <location>
        <begin position="386"/>
        <end position="403"/>
    </location>
</feature>